<keyword evidence="4 8" id="KW-1133">Transmembrane helix</keyword>
<dbReference type="KEGG" id="dci:103524996"/>
<organism evidence="9 10">
    <name type="scientific">Diaphorina citri</name>
    <name type="common">Asian citrus psyllid</name>
    <dbReference type="NCBI Taxonomy" id="121845"/>
    <lineage>
        <taxon>Eukaryota</taxon>
        <taxon>Metazoa</taxon>
        <taxon>Ecdysozoa</taxon>
        <taxon>Arthropoda</taxon>
        <taxon>Hexapoda</taxon>
        <taxon>Insecta</taxon>
        <taxon>Pterygota</taxon>
        <taxon>Neoptera</taxon>
        <taxon>Paraneoptera</taxon>
        <taxon>Hemiptera</taxon>
        <taxon>Sternorrhyncha</taxon>
        <taxon>Psylloidea</taxon>
        <taxon>Psyllidae</taxon>
        <taxon>Diaphorininae</taxon>
        <taxon>Diaphorina</taxon>
    </lineage>
</organism>
<evidence type="ECO:0000256" key="2">
    <source>
        <dbReference type="ARBA" id="ARBA00010631"/>
    </source>
</evidence>
<evidence type="ECO:0000256" key="6">
    <source>
        <dbReference type="ARBA" id="ARBA00031700"/>
    </source>
</evidence>
<keyword evidence="5 8" id="KW-0472">Membrane</keyword>
<evidence type="ECO:0000256" key="5">
    <source>
        <dbReference type="ARBA" id="ARBA00023136"/>
    </source>
</evidence>
<dbReference type="GeneID" id="103524996"/>
<feature type="non-terminal residue" evidence="10">
    <location>
        <position position="1"/>
    </location>
</feature>
<accession>A0A1S3DUK8</accession>
<evidence type="ECO:0000313" key="9">
    <source>
        <dbReference type="Proteomes" id="UP000079169"/>
    </source>
</evidence>
<feature type="transmembrane region" description="Helical" evidence="8">
    <location>
        <begin position="58"/>
        <end position="83"/>
    </location>
</feature>
<dbReference type="InterPro" id="IPR033580">
    <property type="entry name" value="Nurim-like"/>
</dbReference>
<evidence type="ECO:0000313" key="10">
    <source>
        <dbReference type="RefSeq" id="XP_008488267.1"/>
    </source>
</evidence>
<keyword evidence="9" id="KW-1185">Reference proteome</keyword>
<dbReference type="OMA" id="NAHTWIF"/>
<protein>
    <recommendedName>
        <fullName evidence="7">Nuclear envelope membrane protein</fullName>
    </recommendedName>
    <alternativeName>
        <fullName evidence="6">Nuclear rim protein</fullName>
    </alternativeName>
</protein>
<dbReference type="AlphaFoldDB" id="A0A1S3DUK8"/>
<dbReference type="PANTHER" id="PTHR31040">
    <property type="entry name" value="NURIM"/>
    <property type="match status" value="1"/>
</dbReference>
<evidence type="ECO:0000256" key="3">
    <source>
        <dbReference type="ARBA" id="ARBA00022692"/>
    </source>
</evidence>
<dbReference type="GO" id="GO:0005637">
    <property type="term" value="C:nuclear inner membrane"/>
    <property type="evidence" value="ECO:0007669"/>
    <property type="project" value="UniProtKB-SubCell"/>
</dbReference>
<dbReference type="RefSeq" id="XP_008488267.1">
    <property type="nucleotide sequence ID" value="XM_008490045.3"/>
</dbReference>
<sequence>NGTQQAGPDGQLDFPEWFHPLATDIFLIGLFYIQHSLLKVPLQKVLQHWGIEYLERSIYNLFSALILQTIICFWVPITSWALWNVDIEPNSWPDWTLWSIRSSTWLALLSECVVLDISDLLGWKQVVYHFNHLPPPSLYRSADLNQTFANMRHPGLLEFSILLWVTPTLSGDRLVCSGLLSAYVVLGFSGQCHAYVARERARKLHEVTESVECSPSKRVRFRLPKGERIKHDK</sequence>
<comment type="subcellular location">
    <subcellularLocation>
        <location evidence="1">Nucleus inner membrane</location>
        <topology evidence="1">Multi-pass membrane protein</topology>
    </subcellularLocation>
</comment>
<feature type="transmembrane region" description="Helical" evidence="8">
    <location>
        <begin position="17"/>
        <end position="38"/>
    </location>
</feature>
<evidence type="ECO:0000256" key="1">
    <source>
        <dbReference type="ARBA" id="ARBA00004473"/>
    </source>
</evidence>
<proteinExistence type="inferred from homology"/>
<evidence type="ECO:0000256" key="4">
    <source>
        <dbReference type="ARBA" id="ARBA00022989"/>
    </source>
</evidence>
<dbReference type="Proteomes" id="UP000079169">
    <property type="component" value="Unplaced"/>
</dbReference>
<dbReference type="PANTHER" id="PTHR31040:SF1">
    <property type="entry name" value="NURIM"/>
    <property type="match status" value="1"/>
</dbReference>
<gene>
    <name evidence="10" type="primary">LOC103524996</name>
</gene>
<dbReference type="PaxDb" id="121845-A0A1S3DUK8"/>
<keyword evidence="3 8" id="KW-0812">Transmembrane</keyword>
<name>A0A1S3DUK8_DIACI</name>
<evidence type="ECO:0000256" key="8">
    <source>
        <dbReference type="SAM" id="Phobius"/>
    </source>
</evidence>
<comment type="similarity">
    <text evidence="2">Belongs to the nurim family.</text>
</comment>
<reference evidence="10" key="1">
    <citation type="submission" date="2025-08" db="UniProtKB">
        <authorList>
            <consortium name="RefSeq"/>
        </authorList>
    </citation>
    <scope>IDENTIFICATION</scope>
</reference>
<evidence type="ECO:0000256" key="7">
    <source>
        <dbReference type="ARBA" id="ARBA00032957"/>
    </source>
</evidence>